<feature type="transmembrane region" description="Helical" evidence="1">
    <location>
        <begin position="12"/>
        <end position="38"/>
    </location>
</feature>
<evidence type="ECO:0000256" key="1">
    <source>
        <dbReference type="SAM" id="Phobius"/>
    </source>
</evidence>
<feature type="transmembrane region" description="Helical" evidence="1">
    <location>
        <begin position="53"/>
        <end position="71"/>
    </location>
</feature>
<keyword evidence="4" id="KW-1185">Reference proteome</keyword>
<dbReference type="InterPro" id="IPR025520">
    <property type="entry name" value="DUF4408"/>
</dbReference>
<dbReference type="AlphaFoldDB" id="A0AAV3NUX5"/>
<gene>
    <name evidence="3" type="ORF">LIER_03885</name>
</gene>
<protein>
    <recommendedName>
        <fullName evidence="2">DUF4408 domain-containing protein</fullName>
    </recommendedName>
</protein>
<evidence type="ECO:0000313" key="3">
    <source>
        <dbReference type="EMBL" id="GAA0143130.1"/>
    </source>
</evidence>
<keyword evidence="1" id="KW-1133">Transmembrane helix</keyword>
<name>A0AAV3NUX5_LITER</name>
<comment type="caution">
    <text evidence="3">The sequence shown here is derived from an EMBL/GenBank/DDBJ whole genome shotgun (WGS) entry which is preliminary data.</text>
</comment>
<organism evidence="3 4">
    <name type="scientific">Lithospermum erythrorhizon</name>
    <name type="common">Purple gromwell</name>
    <name type="synonym">Lithospermum officinale var. erythrorhizon</name>
    <dbReference type="NCBI Taxonomy" id="34254"/>
    <lineage>
        <taxon>Eukaryota</taxon>
        <taxon>Viridiplantae</taxon>
        <taxon>Streptophyta</taxon>
        <taxon>Embryophyta</taxon>
        <taxon>Tracheophyta</taxon>
        <taxon>Spermatophyta</taxon>
        <taxon>Magnoliopsida</taxon>
        <taxon>eudicotyledons</taxon>
        <taxon>Gunneridae</taxon>
        <taxon>Pentapetalae</taxon>
        <taxon>asterids</taxon>
        <taxon>lamiids</taxon>
        <taxon>Boraginales</taxon>
        <taxon>Boraginaceae</taxon>
        <taxon>Boraginoideae</taxon>
        <taxon>Lithospermeae</taxon>
        <taxon>Lithospermum</taxon>
    </lineage>
</organism>
<evidence type="ECO:0000259" key="2">
    <source>
        <dbReference type="Pfam" id="PF14364"/>
    </source>
</evidence>
<dbReference type="Pfam" id="PF14364">
    <property type="entry name" value="DUF4408"/>
    <property type="match status" value="1"/>
</dbReference>
<keyword evidence="1" id="KW-0472">Membrane</keyword>
<feature type="domain" description="DUF4408" evidence="2">
    <location>
        <begin position="39"/>
        <end position="71"/>
    </location>
</feature>
<proteinExistence type="predicted"/>
<dbReference type="EMBL" id="BAABME010000480">
    <property type="protein sequence ID" value="GAA0143130.1"/>
    <property type="molecule type" value="Genomic_DNA"/>
</dbReference>
<evidence type="ECO:0000313" key="4">
    <source>
        <dbReference type="Proteomes" id="UP001454036"/>
    </source>
</evidence>
<keyword evidence="1" id="KW-0812">Transmembrane</keyword>
<sequence>MFASSSILTMKIVLMSCGVVSLAIAINYTLIPLIIHYLPTLLSVLFLMFKPPYLYLLLNGIIIIIAAISRFTHNNHTEVLSPPSIPAHAVAPPSTVVVPSEVWDVKMPVVVNGMEVGGDEVVEVVVGEDEEVVMEEEMVKDILPAMEKVEGLTSFGQKTSKLSHEGPAAQNPDFALIC</sequence>
<accession>A0AAV3NUX5</accession>
<reference evidence="3 4" key="1">
    <citation type="submission" date="2024-01" db="EMBL/GenBank/DDBJ databases">
        <title>The complete chloroplast genome sequence of Lithospermum erythrorhizon: insights into the phylogenetic relationship among Boraginaceae species and the maternal lineages of purple gromwells.</title>
        <authorList>
            <person name="Okada T."/>
            <person name="Watanabe K."/>
        </authorList>
    </citation>
    <scope>NUCLEOTIDE SEQUENCE [LARGE SCALE GENOMIC DNA]</scope>
</reference>
<dbReference type="Proteomes" id="UP001454036">
    <property type="component" value="Unassembled WGS sequence"/>
</dbReference>